<reference evidence="1" key="1">
    <citation type="submission" date="2021-01" db="EMBL/GenBank/DDBJ databases">
        <authorList>
            <consortium name="Genoscope - CEA"/>
            <person name="William W."/>
        </authorList>
    </citation>
    <scope>NUCLEOTIDE SEQUENCE</scope>
</reference>
<accession>A0A8S1K1H5</accession>
<gene>
    <name evidence="1" type="ORF">PPRIM_AZ9-3.1.T0100146</name>
</gene>
<evidence type="ECO:0000313" key="2">
    <source>
        <dbReference type="Proteomes" id="UP000688137"/>
    </source>
</evidence>
<dbReference type="Proteomes" id="UP000688137">
    <property type="component" value="Unassembled WGS sequence"/>
</dbReference>
<dbReference type="OMA" id="EDCLYNC"/>
<sequence>MNIPSEFKSVTDYAVICGKRCQLFENFLRGRRLKNFEDCLYNCAEHVKDNILKLQIDKSDE</sequence>
<keyword evidence="2" id="KW-1185">Reference proteome</keyword>
<evidence type="ECO:0000313" key="1">
    <source>
        <dbReference type="EMBL" id="CAD8046026.1"/>
    </source>
</evidence>
<dbReference type="AlphaFoldDB" id="A0A8S1K1H5"/>
<name>A0A8S1K1H5_PARPR</name>
<proteinExistence type="predicted"/>
<comment type="caution">
    <text evidence="1">The sequence shown here is derived from an EMBL/GenBank/DDBJ whole genome shotgun (WGS) entry which is preliminary data.</text>
</comment>
<organism evidence="1 2">
    <name type="scientific">Paramecium primaurelia</name>
    <dbReference type="NCBI Taxonomy" id="5886"/>
    <lineage>
        <taxon>Eukaryota</taxon>
        <taxon>Sar</taxon>
        <taxon>Alveolata</taxon>
        <taxon>Ciliophora</taxon>
        <taxon>Intramacronucleata</taxon>
        <taxon>Oligohymenophorea</taxon>
        <taxon>Peniculida</taxon>
        <taxon>Parameciidae</taxon>
        <taxon>Paramecium</taxon>
    </lineage>
</organism>
<protein>
    <submittedName>
        <fullName evidence="1">Uncharacterized protein</fullName>
    </submittedName>
</protein>
<dbReference type="EMBL" id="CAJJDM010000007">
    <property type="protein sequence ID" value="CAD8046026.1"/>
    <property type="molecule type" value="Genomic_DNA"/>
</dbReference>